<dbReference type="Proteomes" id="UP001064782">
    <property type="component" value="Unassembled WGS sequence"/>
</dbReference>
<sequence>MPEFAGAQSRPAIRQLVAGRPERRFPPEIGWDITLWESNRNGTAGVAYRFDIRQVTALGGNSARVYGSRLSVNCGGNESGWTGSRC</sequence>
<gene>
    <name evidence="2" type="ORF">Mkiyose1413_08430</name>
    <name evidence="1" type="ORF">SRL2020028_18870</name>
</gene>
<evidence type="ECO:0000313" key="1">
    <source>
        <dbReference type="EMBL" id="GLB82631.1"/>
    </source>
</evidence>
<accession>A0A9P3Q458</accession>
<reference evidence="2" key="1">
    <citation type="submission" date="2022-08" db="EMBL/GenBank/DDBJ databases">
        <title>Mycobacterium kiyosense sp. nov., scotochromogenic slow-glowing species isolated from respiratory specimens.</title>
        <authorList>
            <person name="Fukano H."/>
            <person name="Kazumi Y."/>
            <person name="Sakagami N."/>
            <person name="Ato M."/>
            <person name="Mitarai S."/>
            <person name="Hoshino Y."/>
        </authorList>
    </citation>
    <scope>NUCLEOTIDE SEQUENCE</scope>
    <source>
        <strain evidence="2">1413</strain>
        <strain evidence="1">SRL2020-028</strain>
    </source>
</reference>
<keyword evidence="3" id="KW-1185">Reference proteome</keyword>
<evidence type="ECO:0000313" key="3">
    <source>
        <dbReference type="Proteomes" id="UP001064782"/>
    </source>
</evidence>
<comment type="caution">
    <text evidence="2">The sequence shown here is derived from an EMBL/GenBank/DDBJ whole genome shotgun (WGS) entry which is preliminary data.</text>
</comment>
<proteinExistence type="predicted"/>
<organism evidence="2 3">
    <name type="scientific">Mycobacterium kiyosense</name>
    <dbReference type="NCBI Taxonomy" id="2871094"/>
    <lineage>
        <taxon>Bacteria</taxon>
        <taxon>Bacillati</taxon>
        <taxon>Actinomycetota</taxon>
        <taxon>Actinomycetes</taxon>
        <taxon>Mycobacteriales</taxon>
        <taxon>Mycobacteriaceae</taxon>
        <taxon>Mycobacterium</taxon>
    </lineage>
</organism>
<dbReference type="Proteomes" id="UP001165663">
    <property type="component" value="Unassembled WGS sequence"/>
</dbReference>
<dbReference type="AlphaFoldDB" id="A0A9P3Q458"/>
<name>A0A9P3Q458_9MYCO</name>
<evidence type="ECO:0000313" key="2">
    <source>
        <dbReference type="EMBL" id="GLD28960.1"/>
    </source>
</evidence>
<dbReference type="EMBL" id="BRZI01000003">
    <property type="protein sequence ID" value="GLD28960.1"/>
    <property type="molecule type" value="Genomic_DNA"/>
</dbReference>
<protein>
    <submittedName>
        <fullName evidence="2">Uncharacterized protein</fullName>
    </submittedName>
</protein>
<dbReference type="EMBL" id="BRXE01000014">
    <property type="protein sequence ID" value="GLB82631.1"/>
    <property type="molecule type" value="Genomic_DNA"/>
</dbReference>